<protein>
    <submittedName>
        <fullName evidence="6">Cbb3-type cytochrome c oxidase subunit III</fullName>
    </submittedName>
</protein>
<dbReference type="RefSeq" id="WP_144572060.1">
    <property type="nucleotide sequence ID" value="NZ_VLKG01000009.1"/>
</dbReference>
<dbReference type="GO" id="GO:0009055">
    <property type="term" value="F:electron transfer activity"/>
    <property type="evidence" value="ECO:0007669"/>
    <property type="project" value="InterPro"/>
</dbReference>
<dbReference type="SUPFAM" id="SSF46626">
    <property type="entry name" value="Cytochrome c"/>
    <property type="match status" value="1"/>
</dbReference>
<dbReference type="InterPro" id="IPR036909">
    <property type="entry name" value="Cyt_c-like_dom_sf"/>
</dbReference>
<dbReference type="InterPro" id="IPR009056">
    <property type="entry name" value="Cyt_c-like_dom"/>
</dbReference>
<sequence>MSTGKNLKGLIRPLLIVACMGASYGDADEFKAVGRCPEIRGTQTAPTSYLGRTNPLSPTAENRAAGARLYQDDARPTPCVTCHGVLGDGQGPAAAYLNPAPRNFRCRSTMLDIPDGQLYWVIEQGSGELHHPARQGAQHLGRPGRTQTVTAMRSYGDYLTEEEIWQLVLYIRSLANETD</sequence>
<evidence type="ECO:0000256" key="4">
    <source>
        <dbReference type="PROSITE-ProRule" id="PRU00433"/>
    </source>
</evidence>
<keyword evidence="7" id="KW-1185">Reference proteome</keyword>
<keyword evidence="2 4" id="KW-0479">Metal-binding</keyword>
<comment type="caution">
    <text evidence="6">The sequence shown here is derived from an EMBL/GenBank/DDBJ whole genome shotgun (WGS) entry which is preliminary data.</text>
</comment>
<dbReference type="AlphaFoldDB" id="A0A562I0C8"/>
<gene>
    <name evidence="6" type="ORF">LX59_02360</name>
</gene>
<organism evidence="6 7">
    <name type="scientific">Azomonas agilis</name>
    <dbReference type="NCBI Taxonomy" id="116849"/>
    <lineage>
        <taxon>Bacteria</taxon>
        <taxon>Pseudomonadati</taxon>
        <taxon>Pseudomonadota</taxon>
        <taxon>Gammaproteobacteria</taxon>
        <taxon>Pseudomonadales</taxon>
        <taxon>Pseudomonadaceae</taxon>
        <taxon>Azomonas</taxon>
    </lineage>
</organism>
<dbReference type="PROSITE" id="PS51007">
    <property type="entry name" value="CYTC"/>
    <property type="match status" value="1"/>
</dbReference>
<evidence type="ECO:0000256" key="2">
    <source>
        <dbReference type="ARBA" id="ARBA00022723"/>
    </source>
</evidence>
<proteinExistence type="predicted"/>
<evidence type="ECO:0000256" key="3">
    <source>
        <dbReference type="ARBA" id="ARBA00023004"/>
    </source>
</evidence>
<accession>A0A562I0C8</accession>
<evidence type="ECO:0000259" key="5">
    <source>
        <dbReference type="PROSITE" id="PS51007"/>
    </source>
</evidence>
<dbReference type="Proteomes" id="UP000319627">
    <property type="component" value="Unassembled WGS sequence"/>
</dbReference>
<dbReference type="Pfam" id="PF00034">
    <property type="entry name" value="Cytochrom_C"/>
    <property type="match status" value="1"/>
</dbReference>
<feature type="domain" description="Cytochrome c" evidence="5">
    <location>
        <begin position="61"/>
        <end position="175"/>
    </location>
</feature>
<reference evidence="6 7" key="1">
    <citation type="submission" date="2019-07" db="EMBL/GenBank/DDBJ databases">
        <title>Genomic Encyclopedia of Type Strains, Phase I: the one thousand microbial genomes (KMG-I) project.</title>
        <authorList>
            <person name="Kyrpides N."/>
        </authorList>
    </citation>
    <scope>NUCLEOTIDE SEQUENCE [LARGE SCALE GENOMIC DNA]</scope>
    <source>
        <strain evidence="6 7">DSM 375</strain>
    </source>
</reference>
<name>A0A562I0C8_9GAMM</name>
<evidence type="ECO:0000256" key="1">
    <source>
        <dbReference type="ARBA" id="ARBA00022617"/>
    </source>
</evidence>
<dbReference type="Gene3D" id="1.10.760.10">
    <property type="entry name" value="Cytochrome c-like domain"/>
    <property type="match status" value="1"/>
</dbReference>
<evidence type="ECO:0000313" key="6">
    <source>
        <dbReference type="EMBL" id="TWH64412.1"/>
    </source>
</evidence>
<evidence type="ECO:0000313" key="7">
    <source>
        <dbReference type="Proteomes" id="UP000319627"/>
    </source>
</evidence>
<keyword evidence="3 4" id="KW-0408">Iron</keyword>
<dbReference type="GO" id="GO:0046872">
    <property type="term" value="F:metal ion binding"/>
    <property type="evidence" value="ECO:0007669"/>
    <property type="project" value="UniProtKB-KW"/>
</dbReference>
<keyword evidence="1 4" id="KW-0349">Heme</keyword>
<dbReference type="OrthoDB" id="9779283at2"/>
<dbReference type="EMBL" id="VLKG01000009">
    <property type="protein sequence ID" value="TWH64412.1"/>
    <property type="molecule type" value="Genomic_DNA"/>
</dbReference>
<dbReference type="GO" id="GO:0020037">
    <property type="term" value="F:heme binding"/>
    <property type="evidence" value="ECO:0007669"/>
    <property type="project" value="InterPro"/>
</dbReference>